<dbReference type="InterPro" id="IPR023296">
    <property type="entry name" value="Glyco_hydro_beta-prop_sf"/>
</dbReference>
<proteinExistence type="inferred from homology"/>
<reference evidence="7 8" key="1">
    <citation type="submission" date="2017-08" db="EMBL/GenBank/DDBJ databases">
        <title>Whole genome sequences of 6 clinical strains closest to Corynebacterium imitans.</title>
        <authorList>
            <person name="Bernier A.-M."/>
            <person name="Burdz T."/>
            <person name="Bernard K."/>
        </authorList>
    </citation>
    <scope>NUCLEOTIDE SEQUENCE [LARGE SCALE GENOMIC DNA]</scope>
    <source>
        <strain evidence="7 8">NML92-0415</strain>
    </source>
</reference>
<dbReference type="AlphaFoldDB" id="A0AB36RLT2"/>
<evidence type="ECO:0000259" key="6">
    <source>
        <dbReference type="Pfam" id="PF08244"/>
    </source>
</evidence>
<sequence>MSVYRPELHVTAERGILEGPAGVIRAGERGERVWHMFYQYKLTPDAPSAWGHDMSEQDPFSWLECNDALVAIGGELNVRAGAVVATDDGADLYFTSNTSAGDTVQRAHADDLAALCEELEESETGELLPSSGVKRLGAVVQDTEVDGQVYTNFRSPCVVPDWEEDDNRERGHDGWLMLAVTGSLEAPVPVVLSSHDGQSWLVDGALTFDGDPGLDVTKPLVAPRISRLRDEVDGEIYDVLFLTAEIDGKDRTVYLVGVLKGSVFTVTSQAKPLDYGHDFTRPRNSAYTLEPSNAEDRYERTYLFGFMTDSGRQGDPTKEPNWESEGWANTLTLPRRATLQHGQLYQVPAGGLPEAVQSSRHALMWTALCDIPAGSSVEAEVLDGNGEPVAVISHNGETLTVDRLDGNPAVAEVHDDDEDNITVIVDGSTLEVYAGGGSVVTASRIWSSTGYSGIRSRAAGDAEIYNEWRRGFPSAR</sequence>
<feature type="domain" description="Glycosyl hydrolase family 32 N-terminal" evidence="5">
    <location>
        <begin position="9"/>
        <end position="348"/>
    </location>
</feature>
<dbReference type="GO" id="GO:0004575">
    <property type="term" value="F:sucrose alpha-glucosidase activity"/>
    <property type="evidence" value="ECO:0007669"/>
    <property type="project" value="TreeGrafter"/>
</dbReference>
<comment type="caution">
    <text evidence="7">The sequence shown here is derived from an EMBL/GenBank/DDBJ whole genome shotgun (WGS) entry which is preliminary data.</text>
</comment>
<dbReference type="SMART" id="SM00640">
    <property type="entry name" value="Glyco_32"/>
    <property type="match status" value="1"/>
</dbReference>
<feature type="domain" description="Glycosyl hydrolase family 32 C-terminal" evidence="6">
    <location>
        <begin position="409"/>
        <end position="462"/>
    </location>
</feature>
<dbReference type="InterPro" id="IPR013189">
    <property type="entry name" value="Glyco_hydro_32_C"/>
</dbReference>
<organism evidence="7 8">
    <name type="scientific">Corynebacterium hadale</name>
    <dbReference type="NCBI Taxonomy" id="2026255"/>
    <lineage>
        <taxon>Bacteria</taxon>
        <taxon>Bacillati</taxon>
        <taxon>Actinomycetota</taxon>
        <taxon>Actinomycetes</taxon>
        <taxon>Mycobacteriales</taxon>
        <taxon>Corynebacteriaceae</taxon>
        <taxon>Corynebacterium</taxon>
    </lineage>
</organism>
<evidence type="ECO:0000313" key="7">
    <source>
        <dbReference type="EMBL" id="PAT11345.1"/>
    </source>
</evidence>
<dbReference type="Gene3D" id="2.60.120.560">
    <property type="entry name" value="Exo-inulinase, domain 1"/>
    <property type="match status" value="1"/>
</dbReference>
<evidence type="ECO:0000259" key="5">
    <source>
        <dbReference type="Pfam" id="PF00251"/>
    </source>
</evidence>
<dbReference type="RefSeq" id="WP_095554590.1">
    <property type="nucleotide sequence ID" value="NZ_NSGP01000002.1"/>
</dbReference>
<dbReference type="GO" id="GO:0005737">
    <property type="term" value="C:cytoplasm"/>
    <property type="evidence" value="ECO:0007669"/>
    <property type="project" value="TreeGrafter"/>
</dbReference>
<evidence type="ECO:0000256" key="4">
    <source>
        <dbReference type="RuleBase" id="RU362110"/>
    </source>
</evidence>
<keyword evidence="2 4" id="KW-0378">Hydrolase</keyword>
<dbReference type="SUPFAM" id="SSF75005">
    <property type="entry name" value="Arabinanase/levansucrase/invertase"/>
    <property type="match status" value="1"/>
</dbReference>
<dbReference type="InterPro" id="IPR013148">
    <property type="entry name" value="Glyco_hydro_32_N"/>
</dbReference>
<name>A0AB36RLT2_9CORY</name>
<dbReference type="Proteomes" id="UP000218041">
    <property type="component" value="Unassembled WGS sequence"/>
</dbReference>
<dbReference type="InterPro" id="IPR013320">
    <property type="entry name" value="ConA-like_dom_sf"/>
</dbReference>
<dbReference type="Gene3D" id="2.115.10.20">
    <property type="entry name" value="Glycosyl hydrolase domain, family 43"/>
    <property type="match status" value="1"/>
</dbReference>
<evidence type="ECO:0000313" key="8">
    <source>
        <dbReference type="Proteomes" id="UP000218041"/>
    </source>
</evidence>
<dbReference type="GO" id="GO:0005987">
    <property type="term" value="P:sucrose catabolic process"/>
    <property type="evidence" value="ECO:0007669"/>
    <property type="project" value="TreeGrafter"/>
</dbReference>
<dbReference type="Pfam" id="PF08244">
    <property type="entry name" value="Glyco_hydro_32C"/>
    <property type="match status" value="1"/>
</dbReference>
<dbReference type="InterPro" id="IPR001362">
    <property type="entry name" value="Glyco_hydro_32"/>
</dbReference>
<dbReference type="EMBL" id="NSGP01000002">
    <property type="protein sequence ID" value="PAT11345.1"/>
    <property type="molecule type" value="Genomic_DNA"/>
</dbReference>
<accession>A0AB36RLT2</accession>
<evidence type="ECO:0000256" key="3">
    <source>
        <dbReference type="ARBA" id="ARBA00023295"/>
    </source>
</evidence>
<evidence type="ECO:0000256" key="2">
    <source>
        <dbReference type="ARBA" id="ARBA00022801"/>
    </source>
</evidence>
<dbReference type="SUPFAM" id="SSF49899">
    <property type="entry name" value="Concanavalin A-like lectins/glucanases"/>
    <property type="match status" value="1"/>
</dbReference>
<protein>
    <submittedName>
        <fullName evidence="7">Beta-fructosidase</fullName>
    </submittedName>
</protein>
<keyword evidence="3 4" id="KW-0326">Glycosidase</keyword>
<comment type="similarity">
    <text evidence="1 4">Belongs to the glycosyl hydrolase 32 family.</text>
</comment>
<gene>
    <name evidence="7" type="ORF">CKJ80_01435</name>
</gene>
<dbReference type="PANTHER" id="PTHR42800:SF3">
    <property type="entry name" value="GLYCOSYL HYDROLASE FAMILY 32 N-TERMINAL DOMAIN-CONTAINING PROTEIN"/>
    <property type="match status" value="1"/>
</dbReference>
<dbReference type="Pfam" id="PF00251">
    <property type="entry name" value="Glyco_hydro_32N"/>
    <property type="match status" value="1"/>
</dbReference>
<evidence type="ECO:0000256" key="1">
    <source>
        <dbReference type="ARBA" id="ARBA00009902"/>
    </source>
</evidence>
<dbReference type="PANTHER" id="PTHR42800">
    <property type="entry name" value="EXOINULINASE INUD (AFU_ORTHOLOGUE AFUA_5G00480)"/>
    <property type="match status" value="1"/>
</dbReference>